<dbReference type="GO" id="GO:0000976">
    <property type="term" value="F:transcription cis-regulatory region binding"/>
    <property type="evidence" value="ECO:0007669"/>
    <property type="project" value="TreeGrafter"/>
</dbReference>
<evidence type="ECO:0000256" key="2">
    <source>
        <dbReference type="ARBA" id="ARBA00023125"/>
    </source>
</evidence>
<feature type="domain" description="HTH tetR-type" evidence="5">
    <location>
        <begin position="1"/>
        <end position="59"/>
    </location>
</feature>
<comment type="caution">
    <text evidence="6">The sequence shown here is derived from an EMBL/GenBank/DDBJ whole genome shotgun (WGS) entry which is preliminary data.</text>
</comment>
<evidence type="ECO:0000313" key="6">
    <source>
        <dbReference type="EMBL" id="KND25656.1"/>
    </source>
</evidence>
<organism evidence="6 7">
    <name type="scientific">Streptomyces acidiscabies</name>
    <dbReference type="NCBI Taxonomy" id="42234"/>
    <lineage>
        <taxon>Bacteria</taxon>
        <taxon>Bacillati</taxon>
        <taxon>Actinomycetota</taxon>
        <taxon>Actinomycetes</taxon>
        <taxon>Kitasatosporales</taxon>
        <taxon>Streptomycetaceae</taxon>
        <taxon>Streptomyces</taxon>
    </lineage>
</organism>
<feature type="DNA-binding region" description="H-T-H motif" evidence="4">
    <location>
        <begin position="22"/>
        <end position="41"/>
    </location>
</feature>
<protein>
    <submittedName>
        <fullName evidence="6">TetR family transcriptional regulator</fullName>
    </submittedName>
</protein>
<dbReference type="Proteomes" id="UP000037151">
    <property type="component" value="Unassembled WGS sequence"/>
</dbReference>
<name>A0A0L0JIZ5_9ACTN</name>
<evidence type="ECO:0000256" key="4">
    <source>
        <dbReference type="PROSITE-ProRule" id="PRU00335"/>
    </source>
</evidence>
<dbReference type="EMBL" id="JPPY01000218">
    <property type="protein sequence ID" value="KND25656.1"/>
    <property type="molecule type" value="Genomic_DNA"/>
</dbReference>
<dbReference type="Pfam" id="PF00440">
    <property type="entry name" value="TetR_N"/>
    <property type="match status" value="1"/>
</dbReference>
<dbReference type="PATRIC" id="fig|42234.21.peg.8213"/>
<dbReference type="InterPro" id="IPR001647">
    <property type="entry name" value="HTH_TetR"/>
</dbReference>
<dbReference type="InterPro" id="IPR009057">
    <property type="entry name" value="Homeodomain-like_sf"/>
</dbReference>
<dbReference type="PANTHER" id="PTHR30055">
    <property type="entry name" value="HTH-TYPE TRANSCRIPTIONAL REGULATOR RUTR"/>
    <property type="match status" value="1"/>
</dbReference>
<dbReference type="SUPFAM" id="SSF48498">
    <property type="entry name" value="Tetracyclin repressor-like, C-terminal domain"/>
    <property type="match status" value="1"/>
</dbReference>
<evidence type="ECO:0000256" key="3">
    <source>
        <dbReference type="ARBA" id="ARBA00023163"/>
    </source>
</evidence>
<sequence>MTAAIKEEARRQLAAAGAAQLSLRAVARELGMVSSALYRYFPSRDDLLTALIIDAYDSLGESAEKAHAEIAQGDAVRRWVAVCEAVRAWALARPQEYALIYGSPVPGYQAPDSTVPAAARVGFLLIAITRDAHRVGALAEPPLTPALRPEAERIAADLAPDLPPGVAAALVAAWAQLYGLVGFELFGQFHRVVEDRDPFFHEAATRLAHGVGFLGKKPA</sequence>
<dbReference type="Pfam" id="PF13305">
    <property type="entry name" value="TetR_C_33"/>
    <property type="match status" value="1"/>
</dbReference>
<dbReference type="SUPFAM" id="SSF46689">
    <property type="entry name" value="Homeodomain-like"/>
    <property type="match status" value="1"/>
</dbReference>
<evidence type="ECO:0000259" key="5">
    <source>
        <dbReference type="PROSITE" id="PS50977"/>
    </source>
</evidence>
<dbReference type="AlphaFoldDB" id="A0A0L0JIZ5"/>
<keyword evidence="1" id="KW-0805">Transcription regulation</keyword>
<reference evidence="7" key="1">
    <citation type="submission" date="2014-07" db="EMBL/GenBank/DDBJ databases">
        <title>Genome sequencing of plant-pathogenic Streptomyces species.</title>
        <authorList>
            <person name="Harrison J."/>
            <person name="Sapp M."/>
            <person name="Thwaites R."/>
            <person name="Studholme D.J."/>
        </authorList>
    </citation>
    <scope>NUCLEOTIDE SEQUENCE [LARGE SCALE GENOMIC DNA]</scope>
    <source>
        <strain evidence="7">NCPPB 4445</strain>
    </source>
</reference>
<dbReference type="Gene3D" id="1.10.357.10">
    <property type="entry name" value="Tetracycline Repressor, domain 2"/>
    <property type="match status" value="1"/>
</dbReference>
<keyword evidence="2 4" id="KW-0238">DNA-binding</keyword>
<proteinExistence type="predicted"/>
<dbReference type="GO" id="GO:0003700">
    <property type="term" value="F:DNA-binding transcription factor activity"/>
    <property type="evidence" value="ECO:0007669"/>
    <property type="project" value="TreeGrafter"/>
</dbReference>
<evidence type="ECO:0000313" key="7">
    <source>
        <dbReference type="Proteomes" id="UP000037151"/>
    </source>
</evidence>
<accession>A0A0L0JIZ5</accession>
<dbReference type="InterPro" id="IPR036271">
    <property type="entry name" value="Tet_transcr_reg_TetR-rel_C_sf"/>
</dbReference>
<gene>
    <name evidence="6" type="ORF">IQ63_39910</name>
</gene>
<dbReference type="PANTHER" id="PTHR30055:SF243">
    <property type="entry name" value="HTH-TYPE TRANSCRIPTIONAL REGULATOR RV1816"/>
    <property type="match status" value="1"/>
</dbReference>
<keyword evidence="3" id="KW-0804">Transcription</keyword>
<dbReference type="PROSITE" id="PS50977">
    <property type="entry name" value="HTH_TETR_2"/>
    <property type="match status" value="1"/>
</dbReference>
<dbReference type="InterPro" id="IPR050109">
    <property type="entry name" value="HTH-type_TetR-like_transc_reg"/>
</dbReference>
<evidence type="ECO:0000256" key="1">
    <source>
        <dbReference type="ARBA" id="ARBA00023015"/>
    </source>
</evidence>
<dbReference type="InterPro" id="IPR025996">
    <property type="entry name" value="MT1864/Rv1816-like_C"/>
</dbReference>